<name>A0ACA9L153_9GLOM</name>
<protein>
    <submittedName>
        <fullName evidence="1">3300_t:CDS:1</fullName>
    </submittedName>
</protein>
<sequence length="116" mass="13359">MLFEHEGIIKAKQTIYNTYNTSKHNKSAEETPKFGSLQDYFWKRSYNIFVDNNDSLKEYLNLPIKETTSVASEQMFSIAKFTISPTKNQIDPEKACAALCLKTWYAAGLIKHIKDN</sequence>
<gene>
    <name evidence="1" type="ORF">RPERSI_LOCUS1900</name>
</gene>
<dbReference type="Proteomes" id="UP000789920">
    <property type="component" value="Unassembled WGS sequence"/>
</dbReference>
<keyword evidence="2" id="KW-1185">Reference proteome</keyword>
<evidence type="ECO:0000313" key="2">
    <source>
        <dbReference type="Proteomes" id="UP000789920"/>
    </source>
</evidence>
<evidence type="ECO:0000313" key="1">
    <source>
        <dbReference type="EMBL" id="CAG8502794.1"/>
    </source>
</evidence>
<accession>A0ACA9L153</accession>
<reference evidence="1" key="1">
    <citation type="submission" date="2021-06" db="EMBL/GenBank/DDBJ databases">
        <authorList>
            <person name="Kallberg Y."/>
            <person name="Tangrot J."/>
            <person name="Rosling A."/>
        </authorList>
    </citation>
    <scope>NUCLEOTIDE SEQUENCE</scope>
    <source>
        <strain evidence="1">MA461A</strain>
    </source>
</reference>
<dbReference type="EMBL" id="CAJVQC010001915">
    <property type="protein sequence ID" value="CAG8502794.1"/>
    <property type="molecule type" value="Genomic_DNA"/>
</dbReference>
<comment type="caution">
    <text evidence="1">The sequence shown here is derived from an EMBL/GenBank/DDBJ whole genome shotgun (WGS) entry which is preliminary data.</text>
</comment>
<proteinExistence type="predicted"/>
<organism evidence="1 2">
    <name type="scientific">Racocetra persica</name>
    <dbReference type="NCBI Taxonomy" id="160502"/>
    <lineage>
        <taxon>Eukaryota</taxon>
        <taxon>Fungi</taxon>
        <taxon>Fungi incertae sedis</taxon>
        <taxon>Mucoromycota</taxon>
        <taxon>Glomeromycotina</taxon>
        <taxon>Glomeromycetes</taxon>
        <taxon>Diversisporales</taxon>
        <taxon>Gigasporaceae</taxon>
        <taxon>Racocetra</taxon>
    </lineage>
</organism>